<keyword evidence="2" id="KW-1185">Reference proteome</keyword>
<accession>A0ABQ3V8G9</accession>
<comment type="caution">
    <text evidence="1">The sequence shown here is derived from an EMBL/GenBank/DDBJ whole genome shotgun (WGS) entry which is preliminary data.</text>
</comment>
<name>A0ABQ3V8G9_9CHLR</name>
<organism evidence="1 2">
    <name type="scientific">Dictyobacter formicarum</name>
    <dbReference type="NCBI Taxonomy" id="2778368"/>
    <lineage>
        <taxon>Bacteria</taxon>
        <taxon>Bacillati</taxon>
        <taxon>Chloroflexota</taxon>
        <taxon>Ktedonobacteria</taxon>
        <taxon>Ktedonobacterales</taxon>
        <taxon>Dictyobacteraceae</taxon>
        <taxon>Dictyobacter</taxon>
    </lineage>
</organism>
<proteinExistence type="predicted"/>
<reference evidence="1 2" key="1">
    <citation type="journal article" date="2021" name="Int. J. Syst. Evol. Microbiol.">
        <title>Reticulibacter mediterranei gen. nov., sp. nov., within the new family Reticulibacteraceae fam. nov., and Ktedonospora formicarum gen. nov., sp. nov., Ktedonobacter robiniae sp. nov., Dictyobacter formicarum sp. nov. and Dictyobacter arantiisoli sp. nov., belonging to the class Ktedonobacteria.</title>
        <authorList>
            <person name="Yabe S."/>
            <person name="Zheng Y."/>
            <person name="Wang C.M."/>
            <person name="Sakai Y."/>
            <person name="Abe K."/>
            <person name="Yokota A."/>
            <person name="Donadio S."/>
            <person name="Cavaletti L."/>
            <person name="Monciardini P."/>
        </authorList>
    </citation>
    <scope>NUCLEOTIDE SEQUENCE [LARGE SCALE GENOMIC DNA]</scope>
    <source>
        <strain evidence="1 2">SOSP1-9</strain>
    </source>
</reference>
<dbReference type="RefSeq" id="WP_201359773.1">
    <property type="nucleotide sequence ID" value="NZ_BNJJ01000001.1"/>
</dbReference>
<gene>
    <name evidence="1" type="ORF">KSZ_00710</name>
</gene>
<dbReference type="Proteomes" id="UP000635565">
    <property type="component" value="Unassembled WGS sequence"/>
</dbReference>
<evidence type="ECO:0000313" key="2">
    <source>
        <dbReference type="Proteomes" id="UP000635565"/>
    </source>
</evidence>
<evidence type="ECO:0008006" key="3">
    <source>
        <dbReference type="Google" id="ProtNLM"/>
    </source>
</evidence>
<protein>
    <recommendedName>
        <fullName evidence="3">RND efflux pump membrane fusion protein barrel-sandwich domain-containing protein</fullName>
    </recommendedName>
</protein>
<dbReference type="EMBL" id="BNJJ01000001">
    <property type="protein sequence ID" value="GHO82065.1"/>
    <property type="molecule type" value="Genomic_DNA"/>
</dbReference>
<sequence length="142" mass="15033">MVGCIAWNDEIPIYATAPGIVLDQHSQGAADQQGAKAALFFAAGQLPQLRVGQQALVHIGASKEELISKVIKIEPTVVSPSLIHQRYGFMAQIVTQPSIVVLIQLNNMPTATFAGTVLVANVRTGSQRILSMLPGLGSFVKG</sequence>
<evidence type="ECO:0000313" key="1">
    <source>
        <dbReference type="EMBL" id="GHO82065.1"/>
    </source>
</evidence>